<dbReference type="InterPro" id="IPR015943">
    <property type="entry name" value="WD40/YVTN_repeat-like_dom_sf"/>
</dbReference>
<dbReference type="Pfam" id="PF12833">
    <property type="entry name" value="HTH_18"/>
    <property type="match status" value="1"/>
</dbReference>
<dbReference type="Gene3D" id="3.40.50.2300">
    <property type="match status" value="1"/>
</dbReference>
<dbReference type="FunFam" id="3.30.565.10:FF:000006">
    <property type="entry name" value="Sensor histidine kinase WalK"/>
    <property type="match status" value="1"/>
</dbReference>
<dbReference type="OrthoDB" id="1109008at2"/>
<dbReference type="PROSITE" id="PS50109">
    <property type="entry name" value="HIS_KIN"/>
    <property type="match status" value="1"/>
</dbReference>
<dbReference type="InterPro" id="IPR036097">
    <property type="entry name" value="HisK_dim/P_sf"/>
</dbReference>
<keyword evidence="13" id="KW-1185">Reference proteome</keyword>
<dbReference type="InterPro" id="IPR001789">
    <property type="entry name" value="Sig_transdc_resp-reg_receiver"/>
</dbReference>
<dbReference type="GO" id="GO:0003700">
    <property type="term" value="F:DNA-binding transcription factor activity"/>
    <property type="evidence" value="ECO:0007669"/>
    <property type="project" value="InterPro"/>
</dbReference>
<evidence type="ECO:0000256" key="2">
    <source>
        <dbReference type="ARBA" id="ARBA00012438"/>
    </source>
</evidence>
<feature type="modified residue" description="4-aspartylphosphate" evidence="8">
    <location>
        <position position="1111"/>
    </location>
</feature>
<comment type="catalytic activity">
    <reaction evidence="1">
        <text>ATP + protein L-histidine = ADP + protein N-phospho-L-histidine.</text>
        <dbReference type="EC" id="2.7.13.3"/>
    </reaction>
</comment>
<dbReference type="InterPro" id="IPR011123">
    <property type="entry name" value="Y_Y_Y"/>
</dbReference>
<evidence type="ECO:0000256" key="8">
    <source>
        <dbReference type="PROSITE-ProRule" id="PRU00169"/>
    </source>
</evidence>
<dbReference type="Pfam" id="PF07495">
    <property type="entry name" value="Y_Y_Y"/>
    <property type="match status" value="1"/>
</dbReference>
<dbReference type="Gene3D" id="2.130.10.10">
    <property type="entry name" value="YVTN repeat-like/Quinoprotein amine dehydrogenase"/>
    <property type="match status" value="2"/>
</dbReference>
<sequence length="1312" mass="150080">MNRKFFFLLIVFQLFCFQSNSQIKPIKEFENISRGDECVNCFFQDYRGLIWVGTNRGLFSYNGYSLDKNIPQAAGDVINMAVNCSLKVDSTHFYLGCNSGILLFDIEKCRYTLLPATSSNDVRSMVWLDKHTILAGTMRGLIMYNTLNNTSKRVERKMIPYLPVYSIIKKPGMNFYISSSNGIYQLNALSNKVTFISLPQSGKKKLLILSMTEDIHNKCIWIGTEGELFKFNLKQRTIELVPFFSNNSIKSISIDYSGRLWMGTDNGLYLYNPKDKSYEYFVHSIRNSKSLINNIVWTVFQDKENNMWLGTDCGISLYRTNSSLKIHRWDEITGADEGNRLTCIFRDSHKNYWLGGTNGVACYNPDKQKSVWYKMRGGNNYISHNRIRFIYEDRNKNIWVATDGGVNHYNDQTGRFNHYSIMDKSATRNANWAYGIFDDSKNKLWIGTYLGGLFMVDKQKLISSGGDTYLADRNYYMNGGKNGLLGNDVLITLKDKIENPVLIIGNKGINRINVMQNSVERIPYKPKSAVVCALFDKDGFLWLGMKGSIDRLNIETGEVQSIDTKLLQNMNISSMTEENNHIWITASEGVFLINKTDFTVKHVNLGEQLYFSGFYDAFTKKMLLGGIDHYIEFSPDKILKETTGHIHAILTSVYVNDERINTGQSYDGNVILKNSIGYTKNIVLNNNQNNLVFEFSDLLYGKAVKSRYVYKLDGSDKEWRNLDASPYKISYSNLSPGDYTLYIQKNNDNGANETVLTLSIVILHPWYSTILAKIVYFSILVWLFMWALNYYHVRNRLKIERIQREKTLELSNMKMDFLTNISHELKTPLSLILSPVSKLLDETRNPQVRSHLQMIHKNVIRLNNLVHQMIDFRDIDPSQSDVVLSNLEIVEFIKSILEVHREAFDSKHVALAFETNVSDLYIDTDIQKMESVINNLISNAYKFSKENGTVKVELSVSEDDNLAKKLQISVIDNGCGIPERDLPYVFNRFYQSKENLNMNSEGSGIGLAIVKNYIELLHGHIKISSIEGEGTAVIIELPIISSDLNIPKEDIWKGIIQNEIQKYKILIVEDNVEIARFISENLLNGVSMIAHNGKMGIEMAIKHQPDIIIADVMMPVMDGLEMSRLLKQNIVTATIPIIMLTAKDDKRTETQAFNSGVEAFISKPFDIKQLTTRIEQLINSKKLLINKLRQATVLEDKPVDIQSQDEKFILNITQIIEDRLAEPDLNVQYLADSTGISAKQVYRKIKLLTGHTAVDYIKFIRLKKAAILLGQKKFTIAEVMYMVGFSNHSYFSKCFSEKYGKTPKEFMESTDS</sequence>
<feature type="domain" description="Histidine kinase" evidence="10">
    <location>
        <begin position="820"/>
        <end position="1041"/>
    </location>
</feature>
<dbReference type="InterPro" id="IPR009057">
    <property type="entry name" value="Homeodomain-like_sf"/>
</dbReference>
<dbReference type="InterPro" id="IPR011006">
    <property type="entry name" value="CheY-like_superfamily"/>
</dbReference>
<dbReference type="InterPro" id="IPR003661">
    <property type="entry name" value="HisK_dim/P_dom"/>
</dbReference>
<dbReference type="CDD" id="cd00075">
    <property type="entry name" value="HATPase"/>
    <property type="match status" value="1"/>
</dbReference>
<evidence type="ECO:0000259" key="10">
    <source>
        <dbReference type="PROSITE" id="PS50109"/>
    </source>
</evidence>
<dbReference type="InterPro" id="IPR005467">
    <property type="entry name" value="His_kinase_dom"/>
</dbReference>
<keyword evidence="7" id="KW-0804">Transcription</keyword>
<evidence type="ECO:0000259" key="9">
    <source>
        <dbReference type="PROSITE" id="PS01124"/>
    </source>
</evidence>
<dbReference type="InterPro" id="IPR013783">
    <property type="entry name" value="Ig-like_fold"/>
</dbReference>
<dbReference type="SMART" id="SM00388">
    <property type="entry name" value="HisKA"/>
    <property type="match status" value="1"/>
</dbReference>
<dbReference type="InterPro" id="IPR003594">
    <property type="entry name" value="HATPase_dom"/>
</dbReference>
<dbReference type="Pfam" id="PF00512">
    <property type="entry name" value="HisKA"/>
    <property type="match status" value="1"/>
</dbReference>
<protein>
    <recommendedName>
        <fullName evidence="2">histidine kinase</fullName>
        <ecNumber evidence="2">2.7.13.3</ecNumber>
    </recommendedName>
</protein>
<dbReference type="SUPFAM" id="SSF55874">
    <property type="entry name" value="ATPase domain of HSP90 chaperone/DNA topoisomerase II/histidine kinase"/>
    <property type="match status" value="1"/>
</dbReference>
<keyword evidence="6" id="KW-0805">Transcription regulation</keyword>
<dbReference type="EMBL" id="FQTV01000007">
    <property type="protein sequence ID" value="SHF32655.1"/>
    <property type="molecule type" value="Genomic_DNA"/>
</dbReference>
<dbReference type="Gene3D" id="3.30.565.10">
    <property type="entry name" value="Histidine kinase-like ATPase, C-terminal domain"/>
    <property type="match status" value="1"/>
</dbReference>
<dbReference type="EC" id="2.7.13.3" evidence="2"/>
<dbReference type="SMART" id="SM00448">
    <property type="entry name" value="REC"/>
    <property type="match status" value="1"/>
</dbReference>
<dbReference type="InterPro" id="IPR036890">
    <property type="entry name" value="HATPase_C_sf"/>
</dbReference>
<dbReference type="GO" id="GO:0000155">
    <property type="term" value="F:phosphorelay sensor kinase activity"/>
    <property type="evidence" value="ECO:0007669"/>
    <property type="project" value="InterPro"/>
</dbReference>
<dbReference type="SUPFAM" id="SSF47384">
    <property type="entry name" value="Homodimeric domain of signal transducing histidine kinase"/>
    <property type="match status" value="1"/>
</dbReference>
<feature type="domain" description="Response regulatory" evidence="11">
    <location>
        <begin position="1064"/>
        <end position="1178"/>
    </location>
</feature>
<dbReference type="PANTHER" id="PTHR43547:SF2">
    <property type="entry name" value="HYBRID SIGNAL TRANSDUCTION HISTIDINE KINASE C"/>
    <property type="match status" value="1"/>
</dbReference>
<dbReference type="Pfam" id="PF00072">
    <property type="entry name" value="Response_reg"/>
    <property type="match status" value="1"/>
</dbReference>
<evidence type="ECO:0000256" key="3">
    <source>
        <dbReference type="ARBA" id="ARBA00022553"/>
    </source>
</evidence>
<dbReference type="InterPro" id="IPR004358">
    <property type="entry name" value="Sig_transdc_His_kin-like_C"/>
</dbReference>
<evidence type="ECO:0000313" key="12">
    <source>
        <dbReference type="EMBL" id="SHF32655.1"/>
    </source>
</evidence>
<dbReference type="RefSeq" id="WP_073401210.1">
    <property type="nucleotide sequence ID" value="NZ_FQTV01000007.1"/>
</dbReference>
<keyword evidence="3 8" id="KW-0597">Phosphoprotein</keyword>
<accession>A0A1M5AR43</accession>
<dbReference type="Pfam" id="PF07494">
    <property type="entry name" value="Reg_prop"/>
    <property type="match status" value="4"/>
</dbReference>
<dbReference type="CDD" id="cd00082">
    <property type="entry name" value="HisKA"/>
    <property type="match status" value="1"/>
</dbReference>
<evidence type="ECO:0000256" key="7">
    <source>
        <dbReference type="ARBA" id="ARBA00023163"/>
    </source>
</evidence>
<dbReference type="SUPFAM" id="SSF52172">
    <property type="entry name" value="CheY-like"/>
    <property type="match status" value="1"/>
</dbReference>
<dbReference type="InterPro" id="IPR018060">
    <property type="entry name" value="HTH_AraC"/>
</dbReference>
<dbReference type="SUPFAM" id="SSF46689">
    <property type="entry name" value="Homeodomain-like"/>
    <property type="match status" value="1"/>
</dbReference>
<keyword evidence="4" id="KW-0808">Transferase</keyword>
<keyword evidence="5" id="KW-0418">Kinase</keyword>
<dbReference type="SMART" id="SM00342">
    <property type="entry name" value="HTH_ARAC"/>
    <property type="match status" value="1"/>
</dbReference>
<dbReference type="SUPFAM" id="SSF69304">
    <property type="entry name" value="Tricorn protease N-terminal domain"/>
    <property type="match status" value="1"/>
</dbReference>
<name>A0A1M5AR43_9BACE</name>
<dbReference type="PRINTS" id="PR00344">
    <property type="entry name" value="BCTRLSENSOR"/>
</dbReference>
<dbReference type="STRING" id="1297750.SAMN05444405_10769"/>
<evidence type="ECO:0000256" key="5">
    <source>
        <dbReference type="ARBA" id="ARBA00022777"/>
    </source>
</evidence>
<dbReference type="Gene3D" id="1.10.287.130">
    <property type="match status" value="1"/>
</dbReference>
<organism evidence="12 13">
    <name type="scientific">Bacteroides luti</name>
    <dbReference type="NCBI Taxonomy" id="1297750"/>
    <lineage>
        <taxon>Bacteria</taxon>
        <taxon>Pseudomonadati</taxon>
        <taxon>Bacteroidota</taxon>
        <taxon>Bacteroidia</taxon>
        <taxon>Bacteroidales</taxon>
        <taxon>Bacteroidaceae</taxon>
        <taxon>Bacteroides</taxon>
    </lineage>
</organism>
<evidence type="ECO:0000256" key="6">
    <source>
        <dbReference type="ARBA" id="ARBA00023015"/>
    </source>
</evidence>
<dbReference type="SUPFAM" id="SSF63829">
    <property type="entry name" value="Calcium-dependent phosphotriesterase"/>
    <property type="match status" value="2"/>
</dbReference>
<proteinExistence type="predicted"/>
<dbReference type="GO" id="GO:0043565">
    <property type="term" value="F:sequence-specific DNA binding"/>
    <property type="evidence" value="ECO:0007669"/>
    <property type="project" value="InterPro"/>
</dbReference>
<evidence type="ECO:0000256" key="1">
    <source>
        <dbReference type="ARBA" id="ARBA00000085"/>
    </source>
</evidence>
<dbReference type="Proteomes" id="UP000184509">
    <property type="component" value="Unassembled WGS sequence"/>
</dbReference>
<gene>
    <name evidence="12" type="ORF">SAMN05444405_10769</name>
</gene>
<evidence type="ECO:0000313" key="13">
    <source>
        <dbReference type="Proteomes" id="UP000184509"/>
    </source>
</evidence>
<dbReference type="Gene3D" id="1.10.10.60">
    <property type="entry name" value="Homeodomain-like"/>
    <property type="match status" value="2"/>
</dbReference>
<reference evidence="12 13" key="1">
    <citation type="submission" date="2016-11" db="EMBL/GenBank/DDBJ databases">
        <authorList>
            <person name="Jaros S."/>
            <person name="Januszkiewicz K."/>
            <person name="Wedrychowicz H."/>
        </authorList>
    </citation>
    <scope>NUCLEOTIDE SEQUENCE [LARGE SCALE GENOMIC DNA]</scope>
    <source>
        <strain evidence="12 13">DSM 26991</strain>
    </source>
</reference>
<dbReference type="Gene3D" id="2.60.40.10">
    <property type="entry name" value="Immunoglobulins"/>
    <property type="match status" value="1"/>
</dbReference>
<dbReference type="PROSITE" id="PS01124">
    <property type="entry name" value="HTH_ARAC_FAMILY_2"/>
    <property type="match status" value="1"/>
</dbReference>
<dbReference type="PANTHER" id="PTHR43547">
    <property type="entry name" value="TWO-COMPONENT HISTIDINE KINASE"/>
    <property type="match status" value="1"/>
</dbReference>
<evidence type="ECO:0000256" key="4">
    <source>
        <dbReference type="ARBA" id="ARBA00022679"/>
    </source>
</evidence>
<dbReference type="SMART" id="SM00387">
    <property type="entry name" value="HATPase_c"/>
    <property type="match status" value="1"/>
</dbReference>
<dbReference type="Pfam" id="PF02518">
    <property type="entry name" value="HATPase_c"/>
    <property type="match status" value="1"/>
</dbReference>
<evidence type="ECO:0000259" key="11">
    <source>
        <dbReference type="PROSITE" id="PS50110"/>
    </source>
</evidence>
<dbReference type="InterPro" id="IPR011110">
    <property type="entry name" value="Reg_prop"/>
</dbReference>
<feature type="domain" description="HTH araC/xylS-type" evidence="9">
    <location>
        <begin position="1210"/>
        <end position="1309"/>
    </location>
</feature>
<dbReference type="PROSITE" id="PS50110">
    <property type="entry name" value="RESPONSE_REGULATORY"/>
    <property type="match status" value="1"/>
</dbReference>